<reference evidence="8" key="1">
    <citation type="journal article" date="2023" name="G3 (Bethesda)">
        <title>A reference genome for the long-term kleptoplast-retaining sea slug Elysia crispata morphotype clarki.</title>
        <authorList>
            <person name="Eastman K.E."/>
            <person name="Pendleton A.L."/>
            <person name="Shaikh M.A."/>
            <person name="Suttiyut T."/>
            <person name="Ogas R."/>
            <person name="Tomko P."/>
            <person name="Gavelis G."/>
            <person name="Widhalm J.R."/>
            <person name="Wisecaver J.H."/>
        </authorList>
    </citation>
    <scope>NUCLEOTIDE SEQUENCE</scope>
    <source>
        <strain evidence="8">ECLA1</strain>
    </source>
</reference>
<dbReference type="InterPro" id="IPR004031">
    <property type="entry name" value="PMP22/EMP/MP20/Claudin"/>
</dbReference>
<gene>
    <name evidence="8" type="ORF">RRG08_010646</name>
</gene>
<proteinExistence type="inferred from homology"/>
<evidence type="ECO:0000256" key="6">
    <source>
        <dbReference type="SAM" id="MobiDB-lite"/>
    </source>
</evidence>
<dbReference type="InterPro" id="IPR008368">
    <property type="entry name" value="VDCC_gsu"/>
</dbReference>
<feature type="compositionally biased region" description="Basic and acidic residues" evidence="6">
    <location>
        <begin position="154"/>
        <end position="173"/>
    </location>
</feature>
<keyword evidence="3 7" id="KW-0812">Transmembrane</keyword>
<feature type="compositionally biased region" description="Polar residues" evidence="6">
    <location>
        <begin position="180"/>
        <end position="197"/>
    </location>
</feature>
<dbReference type="PANTHER" id="PTHR12107:SF0">
    <property type="entry name" value="STARGAZIN (MAMMALIAN CALCIUM CHANNEL) HOMOLOG"/>
    <property type="match status" value="1"/>
</dbReference>
<feature type="transmembrane region" description="Helical" evidence="7">
    <location>
        <begin position="68"/>
        <end position="90"/>
    </location>
</feature>
<dbReference type="AlphaFoldDB" id="A0AAE0Z0H3"/>
<keyword evidence="5 7" id="KW-0472">Membrane</keyword>
<feature type="region of interest" description="Disordered" evidence="6">
    <location>
        <begin position="244"/>
        <end position="275"/>
    </location>
</feature>
<evidence type="ECO:0000256" key="3">
    <source>
        <dbReference type="ARBA" id="ARBA00022692"/>
    </source>
</evidence>
<dbReference type="GO" id="GO:0051968">
    <property type="term" value="P:positive regulation of synaptic transmission, glutamatergic"/>
    <property type="evidence" value="ECO:0007669"/>
    <property type="project" value="TreeGrafter"/>
</dbReference>
<dbReference type="GO" id="GO:0099590">
    <property type="term" value="P:neurotransmitter receptor internalization"/>
    <property type="evidence" value="ECO:0007669"/>
    <property type="project" value="TreeGrafter"/>
</dbReference>
<evidence type="ECO:0000256" key="2">
    <source>
        <dbReference type="ARBA" id="ARBA00007111"/>
    </source>
</evidence>
<comment type="subcellular location">
    <subcellularLocation>
        <location evidence="1">Membrane</location>
        <topology evidence="1">Multi-pass membrane protein</topology>
    </subcellularLocation>
</comment>
<dbReference type="PRINTS" id="PR01792">
    <property type="entry name" value="VDCCGAMMA"/>
</dbReference>
<comment type="similarity">
    <text evidence="2">Belongs to the PMP-22/EMP/MP20 family. CACNG subfamily.</text>
</comment>
<evidence type="ECO:0000313" key="9">
    <source>
        <dbReference type="Proteomes" id="UP001283361"/>
    </source>
</evidence>
<dbReference type="GO" id="GO:0016247">
    <property type="term" value="F:channel regulator activity"/>
    <property type="evidence" value="ECO:0007669"/>
    <property type="project" value="TreeGrafter"/>
</dbReference>
<keyword evidence="4 7" id="KW-1133">Transmembrane helix</keyword>
<feature type="compositionally biased region" description="Basic residues" evidence="6">
    <location>
        <begin position="113"/>
        <end position="138"/>
    </location>
</feature>
<dbReference type="PANTHER" id="PTHR12107">
    <property type="entry name" value="VOLTAGE-DEPENDENT CALCIUM CHANNEL GAMMA SUBUNIT"/>
    <property type="match status" value="1"/>
</dbReference>
<dbReference type="Proteomes" id="UP001283361">
    <property type="component" value="Unassembled WGS sequence"/>
</dbReference>
<feature type="compositionally biased region" description="Low complexity" evidence="6">
    <location>
        <begin position="251"/>
        <end position="263"/>
    </location>
</feature>
<organism evidence="8 9">
    <name type="scientific">Elysia crispata</name>
    <name type="common">lettuce slug</name>
    <dbReference type="NCBI Taxonomy" id="231223"/>
    <lineage>
        <taxon>Eukaryota</taxon>
        <taxon>Metazoa</taxon>
        <taxon>Spiralia</taxon>
        <taxon>Lophotrochozoa</taxon>
        <taxon>Mollusca</taxon>
        <taxon>Gastropoda</taxon>
        <taxon>Heterobranchia</taxon>
        <taxon>Euthyneura</taxon>
        <taxon>Panpulmonata</taxon>
        <taxon>Sacoglossa</taxon>
        <taxon>Placobranchoidea</taxon>
        <taxon>Plakobranchidae</taxon>
        <taxon>Elysia</taxon>
    </lineage>
</organism>
<sequence>MALSVLPGLSNQAPSPSGNRCPPLSLAQGLCTLVGVILYISSITGEVGNKPRASIEEPKFEYDYGSSFFMAVGSFVLTELSGVLSVYLYISKYKQSQRAKHLMLKSSEPQYHPPHHQYHHHTSGGGHQHHHVYHHHNDRNHQSAAVSGRHIRRAPRENSSDRSVSRDRSRDPSASRSESYFTYTPISDDTPSSSHELSSYAFPRDNSTNNTISTTAEMHGQATVGSNAKDGNHVGVGHAHLGNANTTNLRSTSPSTTLVPSTSCGGLRTGSPPSTVGVPSIDIVRRTTPV</sequence>
<evidence type="ECO:0000313" key="8">
    <source>
        <dbReference type="EMBL" id="KAK3760673.1"/>
    </source>
</evidence>
<dbReference type="GO" id="GO:0032281">
    <property type="term" value="C:AMPA glutamate receptor complex"/>
    <property type="evidence" value="ECO:0007669"/>
    <property type="project" value="TreeGrafter"/>
</dbReference>
<evidence type="ECO:0000256" key="4">
    <source>
        <dbReference type="ARBA" id="ARBA00022989"/>
    </source>
</evidence>
<protein>
    <submittedName>
        <fullName evidence="8">Uncharacterized protein</fullName>
    </submittedName>
</protein>
<dbReference type="GO" id="GO:0098839">
    <property type="term" value="C:postsynaptic density membrane"/>
    <property type="evidence" value="ECO:0007669"/>
    <property type="project" value="TreeGrafter"/>
</dbReference>
<dbReference type="Pfam" id="PF00822">
    <property type="entry name" value="PMP22_Claudin"/>
    <property type="match status" value="1"/>
</dbReference>
<dbReference type="GO" id="GO:0005245">
    <property type="term" value="F:voltage-gated calcium channel activity"/>
    <property type="evidence" value="ECO:0007669"/>
    <property type="project" value="TreeGrafter"/>
</dbReference>
<evidence type="ECO:0000256" key="1">
    <source>
        <dbReference type="ARBA" id="ARBA00004141"/>
    </source>
</evidence>
<accession>A0AAE0Z0H3</accession>
<name>A0AAE0Z0H3_9GAST</name>
<evidence type="ECO:0000256" key="5">
    <source>
        <dbReference type="ARBA" id="ARBA00023136"/>
    </source>
</evidence>
<dbReference type="Gene3D" id="1.20.140.150">
    <property type="match status" value="1"/>
</dbReference>
<dbReference type="EMBL" id="JAWDGP010004964">
    <property type="protein sequence ID" value="KAK3760673.1"/>
    <property type="molecule type" value="Genomic_DNA"/>
</dbReference>
<dbReference type="GO" id="GO:0098943">
    <property type="term" value="P:neurotransmitter receptor transport, postsynaptic endosome to lysosome"/>
    <property type="evidence" value="ECO:0007669"/>
    <property type="project" value="TreeGrafter"/>
</dbReference>
<dbReference type="InterPro" id="IPR051072">
    <property type="entry name" value="CACNG_subunit"/>
</dbReference>
<dbReference type="GO" id="GO:0098970">
    <property type="term" value="P:postsynaptic neurotransmitter receptor diffusion trapping"/>
    <property type="evidence" value="ECO:0007669"/>
    <property type="project" value="TreeGrafter"/>
</dbReference>
<keyword evidence="9" id="KW-1185">Reference proteome</keyword>
<feature type="region of interest" description="Disordered" evidence="6">
    <location>
        <begin position="108"/>
        <end position="210"/>
    </location>
</feature>
<comment type="caution">
    <text evidence="8">The sequence shown here is derived from an EMBL/GenBank/DDBJ whole genome shotgun (WGS) entry which is preliminary data.</text>
</comment>
<dbReference type="GO" id="GO:0019226">
    <property type="term" value="P:transmission of nerve impulse"/>
    <property type="evidence" value="ECO:0007669"/>
    <property type="project" value="TreeGrafter"/>
</dbReference>
<evidence type="ECO:0000256" key="7">
    <source>
        <dbReference type="SAM" id="Phobius"/>
    </source>
</evidence>